<feature type="region of interest" description="Disordered" evidence="1">
    <location>
        <begin position="37"/>
        <end position="56"/>
    </location>
</feature>
<reference evidence="2 3" key="1">
    <citation type="submission" date="2018-02" db="EMBL/GenBank/DDBJ databases">
        <title>Draft genome of wild Prunus yedoensis var. nudiflora.</title>
        <authorList>
            <person name="Baek S."/>
            <person name="Kim J.-H."/>
            <person name="Choi K."/>
            <person name="Kim G.-B."/>
            <person name="Cho A."/>
            <person name="Jang H."/>
            <person name="Shin C.-H."/>
            <person name="Yu H.-J."/>
            <person name="Mun J.-H."/>
        </authorList>
    </citation>
    <scope>NUCLEOTIDE SEQUENCE [LARGE SCALE GENOMIC DNA]</scope>
    <source>
        <strain evidence="3">cv. Jeju island</strain>
        <tissue evidence="2">Leaf</tissue>
    </source>
</reference>
<dbReference type="EMBL" id="PJQY01003100">
    <property type="protein sequence ID" value="PQM40209.1"/>
    <property type="molecule type" value="Genomic_DNA"/>
</dbReference>
<proteinExistence type="predicted"/>
<dbReference type="AlphaFoldDB" id="A0A314UZU4"/>
<keyword evidence="3" id="KW-1185">Reference proteome</keyword>
<dbReference type="Proteomes" id="UP000250321">
    <property type="component" value="Unassembled WGS sequence"/>
</dbReference>
<sequence length="80" mass="8672">MRRKDRPDLAKVVLCELNRLRALADESLNCVMHGASGVFSPRQRSNTSIQDAMSGPQSGLMIAKGAVQAHHPGNKTPFSN</sequence>
<accession>A0A314UZU4</accession>
<feature type="compositionally biased region" description="Polar residues" evidence="1">
    <location>
        <begin position="42"/>
        <end position="56"/>
    </location>
</feature>
<comment type="caution">
    <text evidence="2">The sequence shown here is derived from an EMBL/GenBank/DDBJ whole genome shotgun (WGS) entry which is preliminary data.</text>
</comment>
<evidence type="ECO:0000313" key="2">
    <source>
        <dbReference type="EMBL" id="PQM40209.1"/>
    </source>
</evidence>
<evidence type="ECO:0000256" key="1">
    <source>
        <dbReference type="SAM" id="MobiDB-lite"/>
    </source>
</evidence>
<name>A0A314UZU4_PRUYE</name>
<organism evidence="2 3">
    <name type="scientific">Prunus yedoensis var. nudiflora</name>
    <dbReference type="NCBI Taxonomy" id="2094558"/>
    <lineage>
        <taxon>Eukaryota</taxon>
        <taxon>Viridiplantae</taxon>
        <taxon>Streptophyta</taxon>
        <taxon>Embryophyta</taxon>
        <taxon>Tracheophyta</taxon>
        <taxon>Spermatophyta</taxon>
        <taxon>Magnoliopsida</taxon>
        <taxon>eudicotyledons</taxon>
        <taxon>Gunneridae</taxon>
        <taxon>Pentapetalae</taxon>
        <taxon>rosids</taxon>
        <taxon>fabids</taxon>
        <taxon>Rosales</taxon>
        <taxon>Rosaceae</taxon>
        <taxon>Amygdaloideae</taxon>
        <taxon>Amygdaleae</taxon>
        <taxon>Prunus</taxon>
    </lineage>
</organism>
<protein>
    <submittedName>
        <fullName evidence="2">U-box domain-containing protein 52-like</fullName>
    </submittedName>
</protein>
<evidence type="ECO:0000313" key="3">
    <source>
        <dbReference type="Proteomes" id="UP000250321"/>
    </source>
</evidence>
<gene>
    <name evidence="2" type="ORF">Pyn_17183</name>
</gene>